<evidence type="ECO:0000256" key="1">
    <source>
        <dbReference type="SAM" id="Phobius"/>
    </source>
</evidence>
<keyword evidence="1" id="KW-0812">Transmembrane</keyword>
<feature type="transmembrane region" description="Helical" evidence="1">
    <location>
        <begin position="73"/>
        <end position="94"/>
    </location>
</feature>
<protein>
    <submittedName>
        <fullName evidence="3">Unannotated protein</fullName>
    </submittedName>
</protein>
<gene>
    <name evidence="3" type="ORF">UFOPK3516_00203</name>
</gene>
<name>A0A6J7F655_9ZZZZ</name>
<evidence type="ECO:0000259" key="2">
    <source>
        <dbReference type="Pfam" id="PF03372"/>
    </source>
</evidence>
<keyword evidence="1" id="KW-1133">Transmembrane helix</keyword>
<dbReference type="Gene3D" id="3.60.10.10">
    <property type="entry name" value="Endonuclease/exonuclease/phosphatase"/>
    <property type="match status" value="1"/>
</dbReference>
<dbReference type="GO" id="GO:0003824">
    <property type="term" value="F:catalytic activity"/>
    <property type="evidence" value="ECO:0007669"/>
    <property type="project" value="InterPro"/>
</dbReference>
<sequence>MLVTMLSRLLAFVVSLATLVFVVVAFWPQLLGWQRTSPWSVMVAPRGFALSIALLIFIVLAVLGRFGRPLRRILMAVGSWLLVFAVATGVLLYFRGTGSALPSAPTRGATDNIRVLEWNTMGDAPAPAAIAQLAIAQQAQVVALPETTSATAADVASIMANAGFDMQSLTLTYDQVYRAHSTSLLISRSLGTYRVANTGGGTSVSPTVIATSSDGGPTFIAAHVVAPSQVTMSQWTSDLTLLAALCRTPNVILAGDLNATIDNLQGLGTDNLGNCRDAALVTHGAALGTWPTWLPTLGGAAIDHIMATPEWTVTGSLVITSVDGSGSDHRPLLAQLSRTN</sequence>
<feature type="domain" description="Endonuclease/exonuclease/phosphatase" evidence="2">
    <location>
        <begin position="118"/>
        <end position="329"/>
    </location>
</feature>
<dbReference type="SUPFAM" id="SSF56219">
    <property type="entry name" value="DNase I-like"/>
    <property type="match status" value="1"/>
</dbReference>
<dbReference type="AlphaFoldDB" id="A0A6J7F655"/>
<dbReference type="Pfam" id="PF03372">
    <property type="entry name" value="Exo_endo_phos"/>
    <property type="match status" value="1"/>
</dbReference>
<organism evidence="3">
    <name type="scientific">freshwater metagenome</name>
    <dbReference type="NCBI Taxonomy" id="449393"/>
    <lineage>
        <taxon>unclassified sequences</taxon>
        <taxon>metagenomes</taxon>
        <taxon>ecological metagenomes</taxon>
    </lineage>
</organism>
<reference evidence="3" key="1">
    <citation type="submission" date="2020-05" db="EMBL/GenBank/DDBJ databases">
        <authorList>
            <person name="Chiriac C."/>
            <person name="Salcher M."/>
            <person name="Ghai R."/>
            <person name="Kavagutti S V."/>
        </authorList>
    </citation>
    <scope>NUCLEOTIDE SEQUENCE</scope>
</reference>
<feature type="transmembrane region" description="Helical" evidence="1">
    <location>
        <begin position="47"/>
        <end position="66"/>
    </location>
</feature>
<feature type="transmembrane region" description="Helical" evidence="1">
    <location>
        <begin position="9"/>
        <end position="27"/>
    </location>
</feature>
<evidence type="ECO:0000313" key="3">
    <source>
        <dbReference type="EMBL" id="CAB4889124.1"/>
    </source>
</evidence>
<dbReference type="InterPro" id="IPR036691">
    <property type="entry name" value="Endo/exonu/phosph_ase_sf"/>
</dbReference>
<dbReference type="InterPro" id="IPR005135">
    <property type="entry name" value="Endo/exonuclease/phosphatase"/>
</dbReference>
<proteinExistence type="predicted"/>
<keyword evidence="1" id="KW-0472">Membrane</keyword>
<dbReference type="EMBL" id="CAFBMB010000007">
    <property type="protein sequence ID" value="CAB4889124.1"/>
    <property type="molecule type" value="Genomic_DNA"/>
</dbReference>
<accession>A0A6J7F655</accession>